<comment type="caution">
    <text evidence="2">The sequence shown here is derived from an EMBL/GenBank/DDBJ whole genome shotgun (WGS) entry which is preliminary data.</text>
</comment>
<name>A0ABD3ST96_9LAMI</name>
<dbReference type="InterPro" id="IPR008802">
    <property type="entry name" value="REF"/>
</dbReference>
<evidence type="ECO:0000256" key="1">
    <source>
        <dbReference type="ARBA" id="ARBA00009737"/>
    </source>
</evidence>
<dbReference type="PANTHER" id="PTHR33732">
    <property type="entry name" value="REF/SRPP-LIKE PROTEIN OS05G0151300/LOC_OS05G05940"/>
    <property type="match status" value="1"/>
</dbReference>
<proteinExistence type="inferred from homology"/>
<evidence type="ECO:0000313" key="3">
    <source>
        <dbReference type="Proteomes" id="UP001634393"/>
    </source>
</evidence>
<dbReference type="Proteomes" id="UP001634393">
    <property type="component" value="Unassembled WGS sequence"/>
</dbReference>
<dbReference type="AlphaFoldDB" id="A0ABD3ST96"/>
<dbReference type="PANTHER" id="PTHR33732:SF3">
    <property type="entry name" value="OS07G0671800 PROTEIN"/>
    <property type="match status" value="1"/>
</dbReference>
<keyword evidence="3" id="KW-1185">Reference proteome</keyword>
<comment type="similarity">
    <text evidence="1">Belongs to the REF/SRPP family.</text>
</comment>
<dbReference type="Pfam" id="PF05755">
    <property type="entry name" value="REF"/>
    <property type="match status" value="1"/>
</dbReference>
<accession>A0ABD3ST96</accession>
<sequence>MSEASSEANPTTNQPFKENDEKKLKYLDFVHVVAIYVVIWCSTLYEYAKENSGPLRSGVQTVEGTVKTVTRPVYEKLHDIPFELLKYFDHKVDKSITELDAHVPILLKRIARQTWAAAQTAPEVARELASEVHQTGLFNMGLNLAKSTYHKYEPAAKELYIKYEPLAEQYAVTAWLTLNRLPLFPQVAHIMVPTAAYWAEKYNQVVAYSADRGYTVSYYLPLLPLEKIAKVFVFDGAENNELHAG</sequence>
<protein>
    <submittedName>
        <fullName evidence="2">Uncharacterized protein</fullName>
    </submittedName>
</protein>
<dbReference type="EMBL" id="JBJXBP010000005">
    <property type="protein sequence ID" value="KAL3827837.1"/>
    <property type="molecule type" value="Genomic_DNA"/>
</dbReference>
<evidence type="ECO:0000313" key="2">
    <source>
        <dbReference type="EMBL" id="KAL3827837.1"/>
    </source>
</evidence>
<organism evidence="2 3">
    <name type="scientific">Penstemon smallii</name>
    <dbReference type="NCBI Taxonomy" id="265156"/>
    <lineage>
        <taxon>Eukaryota</taxon>
        <taxon>Viridiplantae</taxon>
        <taxon>Streptophyta</taxon>
        <taxon>Embryophyta</taxon>
        <taxon>Tracheophyta</taxon>
        <taxon>Spermatophyta</taxon>
        <taxon>Magnoliopsida</taxon>
        <taxon>eudicotyledons</taxon>
        <taxon>Gunneridae</taxon>
        <taxon>Pentapetalae</taxon>
        <taxon>asterids</taxon>
        <taxon>lamiids</taxon>
        <taxon>Lamiales</taxon>
        <taxon>Plantaginaceae</taxon>
        <taxon>Cheloneae</taxon>
        <taxon>Penstemon</taxon>
    </lineage>
</organism>
<reference evidence="2 3" key="1">
    <citation type="submission" date="2024-12" db="EMBL/GenBank/DDBJ databases">
        <title>The unique morphological basis and parallel evolutionary history of personate flowers in Penstemon.</title>
        <authorList>
            <person name="Depatie T.H."/>
            <person name="Wessinger C.A."/>
        </authorList>
    </citation>
    <scope>NUCLEOTIDE SEQUENCE [LARGE SCALE GENOMIC DNA]</scope>
    <source>
        <strain evidence="2">WTNN_2</strain>
        <tissue evidence="2">Leaf</tissue>
    </source>
</reference>
<gene>
    <name evidence="2" type="ORF">ACJIZ3_016639</name>
</gene>